<feature type="region of interest" description="Disordered" evidence="1">
    <location>
        <begin position="1"/>
        <end position="24"/>
    </location>
</feature>
<organism evidence="2 3">
    <name type="scientific">Bicyclus anynana</name>
    <name type="common">Squinting bush brown butterfly</name>
    <dbReference type="NCBI Taxonomy" id="110368"/>
    <lineage>
        <taxon>Eukaryota</taxon>
        <taxon>Metazoa</taxon>
        <taxon>Ecdysozoa</taxon>
        <taxon>Arthropoda</taxon>
        <taxon>Hexapoda</taxon>
        <taxon>Insecta</taxon>
        <taxon>Pterygota</taxon>
        <taxon>Neoptera</taxon>
        <taxon>Endopterygota</taxon>
        <taxon>Lepidoptera</taxon>
        <taxon>Glossata</taxon>
        <taxon>Ditrysia</taxon>
        <taxon>Papilionoidea</taxon>
        <taxon>Nymphalidae</taxon>
        <taxon>Satyrinae</taxon>
        <taxon>Satyrini</taxon>
        <taxon>Mycalesina</taxon>
        <taxon>Bicyclus</taxon>
    </lineage>
</organism>
<dbReference type="InterPro" id="IPR035979">
    <property type="entry name" value="RBD_domain_sf"/>
</dbReference>
<feature type="region of interest" description="Disordered" evidence="1">
    <location>
        <begin position="201"/>
        <end position="224"/>
    </location>
</feature>
<sequence length="388" mass="44256">MDSNKQNNDSDKVPGFDSDEIIQPAARRVSAKEIFSLNLKKEDSKFDCDIQDTQLNPKRKFSEDSNKMENEDSQNSNESVKRRRYSDSLNEVPKSNDSSSLGEKNYTLMITNSPGDWTLDEVMKFVKHECGVESVNDSREKNTGNCQVDLQFDEKEKFYHVLAKLREKEALGKLSVHCIDKTKAEPESDAESAKTLVLENKSSKFKQETREEESAGSSTPDEDFAIDPNEFYLRESYLDTLGIKSPISNWVSVTDFRCDKSELKEVLELAGRVLVCSVSMNTKHASVMYSHPLEAVQAVSMLNGQQYYGKTLQVKMSIFYNTNQHCQRDWRTLAQDWANTAILCKTLANITRDSRKGKPSDLDACLFQTAFLNKDWDKNRRNCQVCLC</sequence>
<evidence type="ECO:0000313" key="5">
    <source>
        <dbReference type="RefSeq" id="XP_052742436.1"/>
    </source>
</evidence>
<name>A0ABM3LTP8_BICAN</name>
<evidence type="ECO:0000313" key="4">
    <source>
        <dbReference type="RefSeq" id="XP_052742435.1"/>
    </source>
</evidence>
<dbReference type="Gene3D" id="3.30.70.330">
    <property type="match status" value="1"/>
</dbReference>
<dbReference type="RefSeq" id="XP_052742436.1">
    <property type="nucleotide sequence ID" value="XM_052886476.1"/>
</dbReference>
<keyword evidence="2" id="KW-1185">Reference proteome</keyword>
<dbReference type="RefSeq" id="XP_052742434.1">
    <property type="nucleotide sequence ID" value="XM_052886474.1"/>
</dbReference>
<evidence type="ECO:0000256" key="1">
    <source>
        <dbReference type="SAM" id="MobiDB-lite"/>
    </source>
</evidence>
<reference evidence="3 4" key="1">
    <citation type="submission" date="2025-05" db="UniProtKB">
        <authorList>
            <consortium name="RefSeq"/>
        </authorList>
    </citation>
    <scope>IDENTIFICATION</scope>
</reference>
<evidence type="ECO:0000313" key="2">
    <source>
        <dbReference type="Proteomes" id="UP001652582"/>
    </source>
</evidence>
<dbReference type="InterPro" id="IPR012677">
    <property type="entry name" value="Nucleotide-bd_a/b_plait_sf"/>
</dbReference>
<dbReference type="RefSeq" id="XP_052742435.1">
    <property type="nucleotide sequence ID" value="XM_052886475.1"/>
</dbReference>
<dbReference type="Proteomes" id="UP001652582">
    <property type="component" value="Chromosome 17"/>
</dbReference>
<feature type="compositionally biased region" description="Polar residues" evidence="1">
    <location>
        <begin position="87"/>
        <end position="102"/>
    </location>
</feature>
<gene>
    <name evidence="3 4 5" type="primary">LOC112049441</name>
</gene>
<dbReference type="SUPFAM" id="SSF54928">
    <property type="entry name" value="RNA-binding domain, RBD"/>
    <property type="match status" value="1"/>
</dbReference>
<protein>
    <submittedName>
        <fullName evidence="3 4">Myelin expression factor 2</fullName>
    </submittedName>
</protein>
<accession>A0ABM3LTP8</accession>
<feature type="compositionally biased region" description="Basic and acidic residues" evidence="1">
    <location>
        <begin position="201"/>
        <end position="213"/>
    </location>
</feature>
<evidence type="ECO:0000313" key="3">
    <source>
        <dbReference type="RefSeq" id="XP_052742434.1"/>
    </source>
</evidence>
<feature type="region of interest" description="Disordered" evidence="1">
    <location>
        <begin position="46"/>
        <end position="102"/>
    </location>
</feature>
<feature type="compositionally biased region" description="Basic and acidic residues" evidence="1">
    <location>
        <begin position="60"/>
        <end position="70"/>
    </location>
</feature>
<proteinExistence type="predicted"/>
<dbReference type="GeneID" id="112049441"/>